<dbReference type="KEGG" id="tva:4774557"/>
<dbReference type="VEuPathDB" id="TrichDB:TVAG_348570"/>
<evidence type="ECO:0000313" key="2">
    <source>
        <dbReference type="Proteomes" id="UP000001542"/>
    </source>
</evidence>
<reference evidence="1" key="2">
    <citation type="journal article" date="2007" name="Science">
        <title>Draft genome sequence of the sexually transmitted pathogen Trichomonas vaginalis.</title>
        <authorList>
            <person name="Carlton J.M."/>
            <person name="Hirt R.P."/>
            <person name="Silva J.C."/>
            <person name="Delcher A.L."/>
            <person name="Schatz M."/>
            <person name="Zhao Q."/>
            <person name="Wortman J.R."/>
            <person name="Bidwell S.L."/>
            <person name="Alsmark U.C.M."/>
            <person name="Besteiro S."/>
            <person name="Sicheritz-Ponten T."/>
            <person name="Noel C.J."/>
            <person name="Dacks J.B."/>
            <person name="Foster P.G."/>
            <person name="Simillion C."/>
            <person name="Van de Peer Y."/>
            <person name="Miranda-Saavedra D."/>
            <person name="Barton G.J."/>
            <person name="Westrop G.D."/>
            <person name="Mueller S."/>
            <person name="Dessi D."/>
            <person name="Fiori P.L."/>
            <person name="Ren Q."/>
            <person name="Paulsen I."/>
            <person name="Zhang H."/>
            <person name="Bastida-Corcuera F.D."/>
            <person name="Simoes-Barbosa A."/>
            <person name="Brown M.T."/>
            <person name="Hayes R.D."/>
            <person name="Mukherjee M."/>
            <person name="Okumura C.Y."/>
            <person name="Schneider R."/>
            <person name="Smith A.J."/>
            <person name="Vanacova S."/>
            <person name="Villalvazo M."/>
            <person name="Haas B.J."/>
            <person name="Pertea M."/>
            <person name="Feldblyum T.V."/>
            <person name="Utterback T.R."/>
            <person name="Shu C.L."/>
            <person name="Osoegawa K."/>
            <person name="de Jong P.J."/>
            <person name="Hrdy I."/>
            <person name="Horvathova L."/>
            <person name="Zubacova Z."/>
            <person name="Dolezal P."/>
            <person name="Malik S.B."/>
            <person name="Logsdon J.M. Jr."/>
            <person name="Henze K."/>
            <person name="Gupta A."/>
            <person name="Wang C.C."/>
            <person name="Dunne R.L."/>
            <person name="Upcroft J.A."/>
            <person name="Upcroft P."/>
            <person name="White O."/>
            <person name="Salzberg S.L."/>
            <person name="Tang P."/>
            <person name="Chiu C.-H."/>
            <person name="Lee Y.-S."/>
            <person name="Embley T.M."/>
            <person name="Coombs G.H."/>
            <person name="Mottram J.C."/>
            <person name="Tachezy J."/>
            <person name="Fraser-Liggett C.M."/>
            <person name="Johnson P.J."/>
        </authorList>
    </citation>
    <scope>NUCLEOTIDE SEQUENCE [LARGE SCALE GENOMIC DNA]</scope>
    <source>
        <strain evidence="1">G3</strain>
    </source>
</reference>
<dbReference type="OrthoDB" id="10687405at2759"/>
<evidence type="ECO:0000313" key="1">
    <source>
        <dbReference type="EMBL" id="EAY16546.1"/>
    </source>
</evidence>
<dbReference type="EMBL" id="DS113241">
    <property type="protein sequence ID" value="EAY16546.1"/>
    <property type="molecule type" value="Genomic_DNA"/>
</dbReference>
<dbReference type="RefSeq" id="XP_001328769.1">
    <property type="nucleotide sequence ID" value="XM_001328734.1"/>
</dbReference>
<dbReference type="InParanoid" id="A2DSZ7"/>
<dbReference type="Proteomes" id="UP000001542">
    <property type="component" value="Unassembled WGS sequence"/>
</dbReference>
<protein>
    <submittedName>
        <fullName evidence="1">Uncharacterized protein</fullName>
    </submittedName>
</protein>
<accession>A2DSZ7</accession>
<keyword evidence="2" id="KW-1185">Reference proteome</keyword>
<organism evidence="1 2">
    <name type="scientific">Trichomonas vaginalis (strain ATCC PRA-98 / G3)</name>
    <dbReference type="NCBI Taxonomy" id="412133"/>
    <lineage>
        <taxon>Eukaryota</taxon>
        <taxon>Metamonada</taxon>
        <taxon>Parabasalia</taxon>
        <taxon>Trichomonadida</taxon>
        <taxon>Trichomonadidae</taxon>
        <taxon>Trichomonas</taxon>
    </lineage>
</organism>
<sequence>MYKVAIDFQVKQYSHFEGIDVKLIDKQINIKMFQKYTANLATLKNYYLLDYANSDPTGFFDTPNIKTMFRIIDKTPKKAFALFDAMFVQNFSLNIIKIYQNPEIFADIVRVYFSQDLSNRFIFGYITFPAIYGYFSMEEFTASASKFLCNYFKTCEDSEFATILLKSFMKGVTLFFDHFLCSLGHNMSEYNELKDLQDKHFFDITNKSIKEAIPTVSQHHISALEAYVKAFPKLAITFFVENMLYRPYKTAASACPYFHNQKRSNSYLKYLDRLKNQQYNDDVLEFLNSFVYCESPKLDQLSFGKLNWHGAIPLIISDVDVKLFYEICTFYPNNIIYWPKAIPTFRKSFSPVIFDVYPCFPYIEFESFGEVMFGPAPSPYNFEDVEEYNRTYAAIIKRSKDSHVMLSESIKEMGFPDNVEAYLLNELLKNHKESYFRFLTAITKEQYFREFMNYCDASYTLLLQAVHHKSLSVFKNILLQGKSISDCIIDAICYKAGLRDNISPEMYWELILAVMDSYRLKVSKRGYQIVDKFKLVLYNYVPKNFNVSGNKRLADCIASKVDALSESHWTFGKMLRQVIAFEKQLHAILGDKFEDLWTNAFCYALMSTHRQLIVFPVFLFCHSFILSNDIIATQIPDNISNSWHNFCAGMWSIICTNDEFLQLATNHAAIRKMFTYPE</sequence>
<proteinExistence type="predicted"/>
<dbReference type="AlphaFoldDB" id="A2DSZ7"/>
<gene>
    <name evidence="1" type="ORF">TVAG_348570</name>
</gene>
<reference evidence="1" key="1">
    <citation type="submission" date="2006-10" db="EMBL/GenBank/DDBJ databases">
        <authorList>
            <person name="Amadeo P."/>
            <person name="Zhao Q."/>
            <person name="Wortman J."/>
            <person name="Fraser-Liggett C."/>
            <person name="Carlton J."/>
        </authorList>
    </citation>
    <scope>NUCLEOTIDE SEQUENCE</scope>
    <source>
        <strain evidence="1">G3</strain>
    </source>
</reference>
<dbReference type="VEuPathDB" id="TrichDB:TVAGG3_1041020"/>
<name>A2DSZ7_TRIV3</name>